<dbReference type="RefSeq" id="WP_215791551.1">
    <property type="nucleotide sequence ID" value="NZ_JAHKKG010000008.1"/>
</dbReference>
<evidence type="ECO:0000313" key="3">
    <source>
        <dbReference type="Proteomes" id="UP001519654"/>
    </source>
</evidence>
<reference evidence="2 3" key="1">
    <citation type="submission" date="2021-06" db="EMBL/GenBank/DDBJ databases">
        <title>Actinoplanes lichenicola sp. nov., and Actinoplanes ovalisporus sp. nov., isolated from lichen in Thailand.</title>
        <authorList>
            <person name="Saeng-In P."/>
            <person name="Kanchanasin P."/>
            <person name="Yuki M."/>
            <person name="Kudo T."/>
            <person name="Ohkuma M."/>
            <person name="Phongsopitanun W."/>
            <person name="Tanasupawat S."/>
        </authorList>
    </citation>
    <scope>NUCLEOTIDE SEQUENCE [LARGE SCALE GENOMIC DNA]</scope>
    <source>
        <strain evidence="2 3">NBRC 110975</strain>
    </source>
</reference>
<gene>
    <name evidence="2" type="ORF">KOI35_27715</name>
</gene>
<name>A0ABS5YV30_9ACTN</name>
<dbReference type="Proteomes" id="UP001519654">
    <property type="component" value="Unassembled WGS sequence"/>
</dbReference>
<dbReference type="EMBL" id="JAHKKG010000008">
    <property type="protein sequence ID" value="MBU2667304.1"/>
    <property type="molecule type" value="Genomic_DNA"/>
</dbReference>
<evidence type="ECO:0000313" key="2">
    <source>
        <dbReference type="EMBL" id="MBU2667304.1"/>
    </source>
</evidence>
<feature type="domain" description="Ricin B lectin" evidence="1">
    <location>
        <begin position="181"/>
        <end position="327"/>
    </location>
</feature>
<organism evidence="2 3">
    <name type="scientific">Paractinoplanes bogorensis</name>
    <dbReference type="NCBI Taxonomy" id="1610840"/>
    <lineage>
        <taxon>Bacteria</taxon>
        <taxon>Bacillati</taxon>
        <taxon>Actinomycetota</taxon>
        <taxon>Actinomycetes</taxon>
        <taxon>Micromonosporales</taxon>
        <taxon>Micromonosporaceae</taxon>
        <taxon>Paractinoplanes</taxon>
    </lineage>
</organism>
<feature type="domain" description="Ricin B lectin" evidence="1">
    <location>
        <begin position="23"/>
        <end position="169"/>
    </location>
</feature>
<dbReference type="InterPro" id="IPR000772">
    <property type="entry name" value="Ricin_B_lectin"/>
</dbReference>
<dbReference type="Gene3D" id="2.80.10.50">
    <property type="match status" value="5"/>
</dbReference>
<protein>
    <submittedName>
        <fullName evidence="2">RICIN domain-containing protein</fullName>
    </submittedName>
</protein>
<dbReference type="Pfam" id="PF00652">
    <property type="entry name" value="Ricin_B_lectin"/>
    <property type="match status" value="1"/>
</dbReference>
<dbReference type="CDD" id="cd23458">
    <property type="entry name" value="beta-trefoil_Ricin_AgaB34-like"/>
    <property type="match status" value="1"/>
</dbReference>
<dbReference type="SUPFAM" id="SSF50370">
    <property type="entry name" value="Ricin B-like lectins"/>
    <property type="match status" value="3"/>
</dbReference>
<keyword evidence="3" id="KW-1185">Reference proteome</keyword>
<dbReference type="PROSITE" id="PS50231">
    <property type="entry name" value="RICIN_B_LECTIN"/>
    <property type="match status" value="2"/>
</dbReference>
<dbReference type="InterPro" id="IPR035992">
    <property type="entry name" value="Ricin_B-like_lectins"/>
</dbReference>
<comment type="caution">
    <text evidence="2">The sequence shown here is derived from an EMBL/GenBank/DDBJ whole genome shotgun (WGS) entry which is preliminary data.</text>
</comment>
<proteinExistence type="predicted"/>
<sequence length="333" mass="36382">MATAIVTITGTMIGPVQAGTGTQFTYFELRAEHSEKCLDVDGRGSGGATANLANVMQYECWGGTNQQWRIADVGNGYFELRARHSDKCLDVDGGATANLANVLQFQCVGDANQHWRTVPLGNGYFELRAKHSNKCLDVDGRGPGGATANLANVMQYQCWGGANQHWRFNAVQPAPPPKDGDSVWITSPNRLMCLAIDSRYDAAADMALVAVDRCYNVGLDGYWRYDQVQGTAAEFRSYYSDKCLDIAAASKDTNAAAVQYRCWGGASQGNPNQQWKLLGVRGGTEGLYQVQNQHSFMCLTRTGETRDSVVVQRGCAANQPANEWRVEPAVWIN</sequence>
<evidence type="ECO:0000259" key="1">
    <source>
        <dbReference type="SMART" id="SM00458"/>
    </source>
</evidence>
<accession>A0ABS5YV30</accession>
<dbReference type="Pfam" id="PF14200">
    <property type="entry name" value="RicinB_lectin_2"/>
    <property type="match status" value="2"/>
</dbReference>
<dbReference type="SMART" id="SM00458">
    <property type="entry name" value="RICIN"/>
    <property type="match status" value="2"/>
</dbReference>